<organism evidence="1 2">
    <name type="scientific">Halomicrobium mukohataei</name>
    <dbReference type="NCBI Taxonomy" id="57705"/>
    <lineage>
        <taxon>Archaea</taxon>
        <taxon>Methanobacteriati</taxon>
        <taxon>Methanobacteriota</taxon>
        <taxon>Stenosarchaea group</taxon>
        <taxon>Halobacteria</taxon>
        <taxon>Halobacteriales</taxon>
        <taxon>Haloarculaceae</taxon>
        <taxon>Halomicrobium</taxon>
    </lineage>
</organism>
<reference evidence="1 2" key="2">
    <citation type="submission" date="2019-04" db="EMBL/GenBank/DDBJ databases">
        <authorList>
            <person name="Yang S."/>
            <person name="Wei W."/>
        </authorList>
    </citation>
    <scope>NUCLEOTIDE SEQUENCE [LARGE SCALE GENOMIC DNA]</scope>
    <source>
        <strain evidence="2">ZP60</strain>
    </source>
</reference>
<name>A0A4D6KE11_9EURY</name>
<proteinExistence type="predicted"/>
<sequence>MTDEVPSEQALFDALADPDCRAIVAALDEPTTAKGVADQCDLSQTSAYRKLETLSDAALVAERTKVRDDGHHTTQFVRDFRGVFVAFDGDESFDVDVVDHEETPDERLARFWSQISEEL</sequence>
<dbReference type="Proteomes" id="UP000297053">
    <property type="component" value="Chromosome"/>
</dbReference>
<evidence type="ECO:0000313" key="1">
    <source>
        <dbReference type="EMBL" id="QCD64223.1"/>
    </source>
</evidence>
<dbReference type="EMBL" id="CP039375">
    <property type="protein sequence ID" value="QCD64223.1"/>
    <property type="molecule type" value="Genomic_DNA"/>
</dbReference>
<dbReference type="GeneID" id="42177417"/>
<evidence type="ECO:0000313" key="2">
    <source>
        <dbReference type="Proteomes" id="UP000297053"/>
    </source>
</evidence>
<dbReference type="Gene3D" id="1.10.10.10">
    <property type="entry name" value="Winged helix-like DNA-binding domain superfamily/Winged helix DNA-binding domain"/>
    <property type="match status" value="1"/>
</dbReference>
<dbReference type="AlphaFoldDB" id="A0A4D6KE11"/>
<gene>
    <name evidence="1" type="ORF">E5139_00730</name>
</gene>
<dbReference type="SUPFAM" id="SSF46785">
    <property type="entry name" value="Winged helix' DNA-binding domain"/>
    <property type="match status" value="1"/>
</dbReference>
<accession>A0A4D6KE11</accession>
<dbReference type="KEGG" id="halz:E5139_00730"/>
<dbReference type="RefSeq" id="WP_015763634.1">
    <property type="nucleotide sequence ID" value="NZ_CP039375.1"/>
</dbReference>
<dbReference type="OMA" id="MAHNDAS"/>
<dbReference type="InterPro" id="IPR036388">
    <property type="entry name" value="WH-like_DNA-bd_sf"/>
</dbReference>
<dbReference type="Pfam" id="PF12840">
    <property type="entry name" value="HTH_20"/>
    <property type="match status" value="1"/>
</dbReference>
<protein>
    <submittedName>
        <fullName evidence="1">ArsR family transcriptional regulator</fullName>
    </submittedName>
</protein>
<reference evidence="1 2" key="1">
    <citation type="submission" date="2019-04" db="EMBL/GenBank/DDBJ databases">
        <title>Complete genome sequence of Arthrobacter sp. ZXY-2 associated with effective atrazine degradation and salt adaptation.</title>
        <authorList>
            <person name="Zhao X."/>
        </authorList>
    </citation>
    <scope>NUCLEOTIDE SEQUENCE [LARGE SCALE GENOMIC DNA]</scope>
    <source>
        <strain evidence="2">ZP60</strain>
    </source>
</reference>
<dbReference type="InterPro" id="IPR036390">
    <property type="entry name" value="WH_DNA-bd_sf"/>
</dbReference>